<dbReference type="AlphaFoldDB" id="A0A829HU61"/>
<protein>
    <submittedName>
        <fullName evidence="1">Uncharacterized protein</fullName>
    </submittedName>
</protein>
<reference evidence="1 2" key="1">
    <citation type="journal article" date="2013" name="Genome Announc.">
        <title>Genome Sequence of an Epidemic Isolate of Mycobacterium abscessus subsp. bolletii from Rio de Janeiro, Brazil.</title>
        <authorList>
            <person name="Davidson R.M."/>
            <person name="Reynolds P.R."/>
            <person name="Farias-Hesson E."/>
            <person name="Duarte R.S."/>
            <person name="Jackson M."/>
            <person name="Strong M."/>
        </authorList>
    </citation>
    <scope>NUCLEOTIDE SEQUENCE [LARGE SCALE GENOMIC DNA]</scope>
    <source>
        <strain evidence="1 2">CRM-0020</strain>
    </source>
</reference>
<gene>
    <name evidence="1" type="ORF">J108_13530</name>
</gene>
<dbReference type="Proteomes" id="UP000014969">
    <property type="component" value="Unassembled WGS sequence"/>
</dbReference>
<name>A0A829HU61_9MYCO</name>
<sequence>MASQSTESDDALVDHVQSTQFRIYNRLVATKPLGFLVNLLNMGGEIAAGVRPPAASKPSIEGGDDVADAYLNISTATNRGVLGIRLGSYFDAAQHIFIVDSAVEYRFDRNLFAFRDDEVETFIGTVAAPRIAIATWTILEEAAATVQYRLPGKMAIPPEAIADSVLNTYRARVKSKGSAEPPTG</sequence>
<dbReference type="EMBL" id="ATFQ01000022">
    <property type="protein sequence ID" value="EPQ23254.1"/>
    <property type="molecule type" value="Genomic_DNA"/>
</dbReference>
<proteinExistence type="predicted"/>
<comment type="caution">
    <text evidence="1">The sequence shown here is derived from an EMBL/GenBank/DDBJ whole genome shotgun (WGS) entry which is preliminary data.</text>
</comment>
<organism evidence="1 2">
    <name type="scientific">Mycobacteroides abscessus subsp. bolletii CRM-0020</name>
    <dbReference type="NCBI Taxonomy" id="1306401"/>
    <lineage>
        <taxon>Bacteria</taxon>
        <taxon>Bacillati</taxon>
        <taxon>Actinomycetota</taxon>
        <taxon>Actinomycetes</taxon>
        <taxon>Mycobacteriales</taxon>
        <taxon>Mycobacteriaceae</taxon>
        <taxon>Mycobacteroides</taxon>
        <taxon>Mycobacteroides abscessus</taxon>
    </lineage>
</organism>
<accession>A0A829HU61</accession>
<dbReference type="RefSeq" id="WP_005057428.1">
    <property type="nucleotide sequence ID" value="NZ_ATFQ01000022.1"/>
</dbReference>
<evidence type="ECO:0000313" key="2">
    <source>
        <dbReference type="Proteomes" id="UP000014969"/>
    </source>
</evidence>
<evidence type="ECO:0000313" key="1">
    <source>
        <dbReference type="EMBL" id="EPQ23254.1"/>
    </source>
</evidence>